<proteinExistence type="predicted"/>
<comment type="caution">
    <text evidence="1">The sequence shown here is derived from an EMBL/GenBank/DDBJ whole genome shotgun (WGS) entry which is preliminary data.</text>
</comment>
<name>M5RKY2_9BACT</name>
<evidence type="ECO:0000313" key="1">
    <source>
        <dbReference type="EMBL" id="EMI16032.1"/>
    </source>
</evidence>
<protein>
    <submittedName>
        <fullName evidence="1">Uncharacterized protein</fullName>
    </submittedName>
</protein>
<keyword evidence="2" id="KW-1185">Reference proteome</keyword>
<evidence type="ECO:0000313" key="2">
    <source>
        <dbReference type="Proteomes" id="UP000011991"/>
    </source>
</evidence>
<reference evidence="1 2" key="1">
    <citation type="journal article" date="2013" name="Mar. Genomics">
        <title>Expression of sulfatases in Rhodopirellula baltica and the diversity of sulfatases in the genus Rhodopirellula.</title>
        <authorList>
            <person name="Wegner C.E."/>
            <person name="Richter-Heitmann T."/>
            <person name="Klindworth A."/>
            <person name="Klockow C."/>
            <person name="Richter M."/>
            <person name="Achstetter T."/>
            <person name="Glockner F.O."/>
            <person name="Harder J."/>
        </authorList>
    </citation>
    <scope>NUCLEOTIDE SEQUENCE [LARGE SCALE GENOMIC DNA]</scope>
    <source>
        <strain evidence="1 2">SM1</strain>
    </source>
</reference>
<sequence>MLMADGGVRFVTDSVDNLNIWRPMSTAQNQEVIEDQ</sequence>
<organism evidence="1 2">
    <name type="scientific">Rhodopirellula maiorica SM1</name>
    <dbReference type="NCBI Taxonomy" id="1265738"/>
    <lineage>
        <taxon>Bacteria</taxon>
        <taxon>Pseudomonadati</taxon>
        <taxon>Planctomycetota</taxon>
        <taxon>Planctomycetia</taxon>
        <taxon>Pirellulales</taxon>
        <taxon>Pirellulaceae</taxon>
        <taxon>Novipirellula</taxon>
    </lineage>
</organism>
<dbReference type="AlphaFoldDB" id="M5RKY2"/>
<dbReference type="EMBL" id="ANOG01001006">
    <property type="protein sequence ID" value="EMI16032.1"/>
    <property type="molecule type" value="Genomic_DNA"/>
</dbReference>
<dbReference type="Proteomes" id="UP000011991">
    <property type="component" value="Unassembled WGS sequence"/>
</dbReference>
<gene>
    <name evidence="1" type="ORF">RMSM_07043</name>
</gene>
<accession>M5RKY2</accession>